<proteinExistence type="predicted"/>
<feature type="region of interest" description="Disordered" evidence="1">
    <location>
        <begin position="77"/>
        <end position="116"/>
    </location>
</feature>
<evidence type="ECO:0000256" key="1">
    <source>
        <dbReference type="SAM" id="MobiDB-lite"/>
    </source>
</evidence>
<name>A0A8H7W690_9HELO</name>
<dbReference type="Proteomes" id="UP000664132">
    <property type="component" value="Unassembled WGS sequence"/>
</dbReference>
<dbReference type="OrthoDB" id="3562531at2759"/>
<reference evidence="2" key="1">
    <citation type="submission" date="2021-02" db="EMBL/GenBank/DDBJ databases">
        <title>Genome sequence Cadophora malorum strain M34.</title>
        <authorList>
            <person name="Stefanovic E."/>
            <person name="Vu D."/>
            <person name="Scully C."/>
            <person name="Dijksterhuis J."/>
            <person name="Roader J."/>
            <person name="Houbraken J."/>
        </authorList>
    </citation>
    <scope>NUCLEOTIDE SEQUENCE</scope>
    <source>
        <strain evidence="2">M34</strain>
    </source>
</reference>
<feature type="region of interest" description="Disordered" evidence="1">
    <location>
        <begin position="22"/>
        <end position="44"/>
    </location>
</feature>
<accession>A0A8H7W690</accession>
<feature type="compositionally biased region" description="Basic and acidic residues" evidence="1">
    <location>
        <begin position="107"/>
        <end position="116"/>
    </location>
</feature>
<keyword evidence="3" id="KW-1185">Reference proteome</keyword>
<dbReference type="AlphaFoldDB" id="A0A8H7W690"/>
<gene>
    <name evidence="2" type="ORF">IFR04_009955</name>
</gene>
<evidence type="ECO:0000313" key="3">
    <source>
        <dbReference type="Proteomes" id="UP000664132"/>
    </source>
</evidence>
<sequence length="116" mass="12997">MSPQFKGADFYLRFNGRTTKRKVDLGSSAERARPRPNSFEPGPCPIGYHEHLMQARLYRCMVCMLLIPTKRHNKDVQVAAGERAGSRSGQHVKDPIESEMVAAGEQTKVHDIDEAS</sequence>
<protein>
    <submittedName>
        <fullName evidence="2">Uncharacterized protein</fullName>
    </submittedName>
</protein>
<evidence type="ECO:0000313" key="2">
    <source>
        <dbReference type="EMBL" id="KAG4416877.1"/>
    </source>
</evidence>
<organism evidence="2 3">
    <name type="scientific">Cadophora malorum</name>
    <dbReference type="NCBI Taxonomy" id="108018"/>
    <lineage>
        <taxon>Eukaryota</taxon>
        <taxon>Fungi</taxon>
        <taxon>Dikarya</taxon>
        <taxon>Ascomycota</taxon>
        <taxon>Pezizomycotina</taxon>
        <taxon>Leotiomycetes</taxon>
        <taxon>Helotiales</taxon>
        <taxon>Ploettnerulaceae</taxon>
        <taxon>Cadophora</taxon>
    </lineage>
</organism>
<dbReference type="EMBL" id="JAFJYH010000171">
    <property type="protein sequence ID" value="KAG4416877.1"/>
    <property type="molecule type" value="Genomic_DNA"/>
</dbReference>
<comment type="caution">
    <text evidence="2">The sequence shown here is derived from an EMBL/GenBank/DDBJ whole genome shotgun (WGS) entry which is preliminary data.</text>
</comment>